<comment type="caution">
    <text evidence="11">Lacks conserved residue(s) required for the propagation of feature annotation.</text>
</comment>
<evidence type="ECO:0000313" key="15">
    <source>
        <dbReference type="EMBL" id="KAL1276143.1"/>
    </source>
</evidence>
<comment type="caution">
    <text evidence="15">The sequence shown here is derived from an EMBL/GenBank/DDBJ whole genome shotgun (WGS) entry which is preliminary data.</text>
</comment>
<keyword evidence="5" id="KW-0963">Cytoplasm</keyword>
<dbReference type="PROSITE" id="PS51393">
    <property type="entry name" value="LIPOXYGENASE_3"/>
    <property type="match status" value="1"/>
</dbReference>
<evidence type="ECO:0000256" key="3">
    <source>
        <dbReference type="ARBA" id="ARBA00005189"/>
    </source>
</evidence>
<dbReference type="PROSITE" id="PS00081">
    <property type="entry name" value="LIPOXYGENASE_2"/>
    <property type="match status" value="1"/>
</dbReference>
<dbReference type="Gene3D" id="3.10.450.60">
    <property type="match status" value="1"/>
</dbReference>
<keyword evidence="9 12" id="KW-0408">Iron</keyword>
<dbReference type="PANTHER" id="PTHR11771">
    <property type="entry name" value="LIPOXYGENASE"/>
    <property type="match status" value="1"/>
</dbReference>
<protein>
    <recommendedName>
        <fullName evidence="17">Arachidonate 5-lipoxygenase</fullName>
    </recommendedName>
</protein>
<dbReference type="InterPro" id="IPR000907">
    <property type="entry name" value="LipOase"/>
</dbReference>
<evidence type="ECO:0000256" key="8">
    <source>
        <dbReference type="ARBA" id="ARBA00023002"/>
    </source>
</evidence>
<dbReference type="InterPro" id="IPR013819">
    <property type="entry name" value="LipOase_C"/>
</dbReference>
<dbReference type="Gene3D" id="1.20.245.10">
    <property type="entry name" value="Lipoxygenase-1, Domain 5"/>
    <property type="match status" value="1"/>
</dbReference>
<reference evidence="15 16" key="1">
    <citation type="submission" date="2023-09" db="EMBL/GenBank/DDBJ databases">
        <authorList>
            <person name="Wang M."/>
        </authorList>
    </citation>
    <scope>NUCLEOTIDE SEQUENCE [LARGE SCALE GENOMIC DNA]</scope>
    <source>
        <strain evidence="15">GT-2023</strain>
        <tissue evidence="15">Liver</tissue>
    </source>
</reference>
<organism evidence="15 16">
    <name type="scientific">Cirrhinus molitorella</name>
    <name type="common">mud carp</name>
    <dbReference type="NCBI Taxonomy" id="172907"/>
    <lineage>
        <taxon>Eukaryota</taxon>
        <taxon>Metazoa</taxon>
        <taxon>Chordata</taxon>
        <taxon>Craniata</taxon>
        <taxon>Vertebrata</taxon>
        <taxon>Euteleostomi</taxon>
        <taxon>Actinopterygii</taxon>
        <taxon>Neopterygii</taxon>
        <taxon>Teleostei</taxon>
        <taxon>Ostariophysi</taxon>
        <taxon>Cypriniformes</taxon>
        <taxon>Cyprinidae</taxon>
        <taxon>Labeoninae</taxon>
        <taxon>Labeonini</taxon>
        <taxon>Cirrhinus</taxon>
    </lineage>
</organism>
<proteinExistence type="inferred from homology"/>
<dbReference type="SUPFAM" id="SSF49723">
    <property type="entry name" value="Lipase/lipooxygenase domain (PLAT/LH2 domain)"/>
    <property type="match status" value="1"/>
</dbReference>
<dbReference type="PROSITE" id="PS50095">
    <property type="entry name" value="PLAT"/>
    <property type="match status" value="1"/>
</dbReference>
<evidence type="ECO:0000256" key="10">
    <source>
        <dbReference type="ARBA" id="ARBA00023098"/>
    </source>
</evidence>
<evidence type="ECO:0000259" key="13">
    <source>
        <dbReference type="PROSITE" id="PS50095"/>
    </source>
</evidence>
<evidence type="ECO:0000256" key="12">
    <source>
        <dbReference type="RuleBase" id="RU003974"/>
    </source>
</evidence>
<dbReference type="Gene3D" id="2.60.60.20">
    <property type="entry name" value="PLAT/LH2 domain"/>
    <property type="match status" value="1"/>
</dbReference>
<gene>
    <name evidence="15" type="ORF">QQF64_035766</name>
</gene>
<evidence type="ECO:0000256" key="5">
    <source>
        <dbReference type="ARBA" id="ARBA00022490"/>
    </source>
</evidence>
<dbReference type="PRINTS" id="PR00467">
    <property type="entry name" value="MAMLPOXGNASE"/>
</dbReference>
<keyword evidence="7 12" id="KW-0223">Dioxygenase</keyword>
<keyword evidence="10" id="KW-0443">Lipid metabolism</keyword>
<dbReference type="InterPro" id="IPR020834">
    <property type="entry name" value="LipOase_CS"/>
</dbReference>
<comment type="similarity">
    <text evidence="4 12">Belongs to the lipoxygenase family.</text>
</comment>
<feature type="domain" description="PLAT" evidence="13">
    <location>
        <begin position="2"/>
        <end position="118"/>
    </location>
</feature>
<keyword evidence="16" id="KW-1185">Reference proteome</keyword>
<accession>A0ABR3NHG7</accession>
<evidence type="ECO:0000256" key="4">
    <source>
        <dbReference type="ARBA" id="ARBA00009419"/>
    </source>
</evidence>
<feature type="domain" description="Lipoxygenase" evidence="14">
    <location>
        <begin position="117"/>
        <end position="676"/>
    </location>
</feature>
<dbReference type="InterPro" id="IPR001024">
    <property type="entry name" value="PLAT/LH2_dom"/>
</dbReference>
<comment type="subcellular location">
    <subcellularLocation>
        <location evidence="2">Cytoplasm</location>
    </subcellularLocation>
</comment>
<dbReference type="EMBL" id="JAYMGO010000004">
    <property type="protein sequence ID" value="KAL1276143.1"/>
    <property type="molecule type" value="Genomic_DNA"/>
</dbReference>
<dbReference type="PROSITE" id="PS00711">
    <property type="entry name" value="LIPOXYGENASE_1"/>
    <property type="match status" value="1"/>
</dbReference>
<evidence type="ECO:0000259" key="14">
    <source>
        <dbReference type="PROSITE" id="PS51393"/>
    </source>
</evidence>
<keyword evidence="6 12" id="KW-0479">Metal-binding</keyword>
<dbReference type="InterPro" id="IPR036392">
    <property type="entry name" value="PLAT/LH2_dom_sf"/>
</dbReference>
<dbReference type="SUPFAM" id="SSF48484">
    <property type="entry name" value="Lipoxigenase"/>
    <property type="match status" value="1"/>
</dbReference>
<dbReference type="SMART" id="SM00308">
    <property type="entry name" value="LH2"/>
    <property type="match status" value="1"/>
</dbReference>
<evidence type="ECO:0000256" key="6">
    <source>
        <dbReference type="ARBA" id="ARBA00022723"/>
    </source>
</evidence>
<evidence type="ECO:0000256" key="11">
    <source>
        <dbReference type="PROSITE-ProRule" id="PRU00152"/>
    </source>
</evidence>
<name>A0ABR3NHG7_9TELE</name>
<dbReference type="PRINTS" id="PR00087">
    <property type="entry name" value="LIPOXYGENASE"/>
</dbReference>
<dbReference type="InterPro" id="IPR020833">
    <property type="entry name" value="LipOase_Fe_BS"/>
</dbReference>
<dbReference type="Pfam" id="PF01477">
    <property type="entry name" value="PLAT"/>
    <property type="match status" value="1"/>
</dbReference>
<sequence length="676" mass="77923">MFTYKVSVTTGKQEFAGTVDYVYLTLVGTERCSDPTLLDKCFFECLARETVVSINISVKETLGDILLVKLDKEKFLFSERWYCRCISVTTPYGDCFEFPCYRWIANEKEVALRDGKGHLPQDEKISLLKERRRIELESRQQLFRWTEWQPGFPMSIDANSSTELPLDVQFEFAKTVDFDLNYLKAIENLGLNEFMSLFHSSWKDIADFKKIFLTIKNTVSEYVMQNWNEDLHFGYQFLNGCNPVMISKCLSLPENFAVTQEMVEGSLDRGRSLQEELKAGNIYIADYAVLEGVQANDSDPKTQQYLAAPFCLLYKNSQNEILPIAIQLSRQITAGVENTVFLPSDEKEDWTLAKMWVKSSDFNVHQVVTHLLRTHLISEVFAIAMYRQLAAVHPIYKLLIPHVRYTIAINTKAREKLICKNGLFDKANSSGGRAFPQVVQKAMKTFTYKSLCFPEAMKARGVDNNEDLPKYYYRDDGMMVWETIKSFVSDVVKIYYGSDETVQEDKEIQAFVGDICYGMKNCPENCEFPSSLKTREQLVEYLTVVIFTASAQHAAVNFGQYDWFAWVPNSPSTMRKPPPTQKGQVDMNYIMESLPDRGRSSWHLAAIWALSRFQDKELFLGMYPDMYFTEQLVKEAIKTFHKKLVEVTNTIKSRNEQLKVPYIYLSPDRIPNSVAI</sequence>
<dbReference type="Pfam" id="PF00305">
    <property type="entry name" value="Lipoxygenase"/>
    <property type="match status" value="1"/>
</dbReference>
<evidence type="ECO:0000256" key="2">
    <source>
        <dbReference type="ARBA" id="ARBA00004496"/>
    </source>
</evidence>
<evidence type="ECO:0000256" key="9">
    <source>
        <dbReference type="ARBA" id="ARBA00023004"/>
    </source>
</evidence>
<dbReference type="Proteomes" id="UP001558613">
    <property type="component" value="Unassembled WGS sequence"/>
</dbReference>
<comment type="pathway">
    <text evidence="3">Lipid metabolism.</text>
</comment>
<dbReference type="InterPro" id="IPR036226">
    <property type="entry name" value="LipOase_C_sf"/>
</dbReference>
<dbReference type="InterPro" id="IPR001885">
    <property type="entry name" value="LipOase_mml"/>
</dbReference>
<comment type="cofactor">
    <cofactor evidence="1 12">
        <name>Fe cation</name>
        <dbReference type="ChEBI" id="CHEBI:24875"/>
    </cofactor>
</comment>
<evidence type="ECO:0008006" key="17">
    <source>
        <dbReference type="Google" id="ProtNLM"/>
    </source>
</evidence>
<keyword evidence="8 12" id="KW-0560">Oxidoreductase</keyword>
<evidence type="ECO:0000256" key="1">
    <source>
        <dbReference type="ARBA" id="ARBA00001962"/>
    </source>
</evidence>
<evidence type="ECO:0000256" key="7">
    <source>
        <dbReference type="ARBA" id="ARBA00022964"/>
    </source>
</evidence>
<evidence type="ECO:0000313" key="16">
    <source>
        <dbReference type="Proteomes" id="UP001558613"/>
    </source>
</evidence>